<dbReference type="GO" id="GO:0006384">
    <property type="term" value="P:transcription initiation at RNA polymerase III promoter"/>
    <property type="evidence" value="ECO:0007669"/>
    <property type="project" value="InterPro"/>
</dbReference>
<feature type="compositionally biased region" description="Low complexity" evidence="2">
    <location>
        <begin position="1195"/>
        <end position="1205"/>
    </location>
</feature>
<feature type="compositionally biased region" description="Low complexity" evidence="2">
    <location>
        <begin position="974"/>
        <end position="989"/>
    </location>
</feature>
<dbReference type="STRING" id="47428.A0A284R9X7"/>
<feature type="region of interest" description="Disordered" evidence="2">
    <location>
        <begin position="921"/>
        <end position="1079"/>
    </location>
</feature>
<dbReference type="Pfam" id="PF12660">
    <property type="entry name" value="zf-TFIIIC"/>
    <property type="match status" value="1"/>
</dbReference>
<dbReference type="SUPFAM" id="SSF75011">
    <property type="entry name" value="3-carboxy-cis,cis-mucoante lactonizing enzyme"/>
    <property type="match status" value="1"/>
</dbReference>
<dbReference type="Proteomes" id="UP000219338">
    <property type="component" value="Unassembled WGS sequence"/>
</dbReference>
<dbReference type="InterPro" id="IPR024764">
    <property type="entry name" value="TFIIIC_Znf"/>
</dbReference>
<dbReference type="OrthoDB" id="421374at2759"/>
<feature type="compositionally biased region" description="Low complexity" evidence="2">
    <location>
        <begin position="1043"/>
        <end position="1055"/>
    </location>
</feature>
<dbReference type="EMBL" id="FUEG01000006">
    <property type="protein sequence ID" value="SJL05525.1"/>
    <property type="molecule type" value="Genomic_DNA"/>
</dbReference>
<feature type="region of interest" description="Disordered" evidence="2">
    <location>
        <begin position="1426"/>
        <end position="1455"/>
    </location>
</feature>
<dbReference type="GO" id="GO:0004402">
    <property type="term" value="F:histone acetyltransferase activity"/>
    <property type="evidence" value="ECO:0007669"/>
    <property type="project" value="InterPro"/>
</dbReference>
<feature type="compositionally biased region" description="Polar residues" evidence="2">
    <location>
        <begin position="1554"/>
        <end position="1563"/>
    </location>
</feature>
<protein>
    <recommendedName>
        <fullName evidence="7">Transcription factor IIIC 90kDa subunit N-terminal domain-containing protein</fullName>
    </recommendedName>
</protein>
<dbReference type="Pfam" id="PF12657">
    <property type="entry name" value="TFIIIC_delta"/>
    <property type="match status" value="1"/>
</dbReference>
<evidence type="ECO:0000256" key="2">
    <source>
        <dbReference type="SAM" id="MobiDB-lite"/>
    </source>
</evidence>
<proteinExistence type="predicted"/>
<feature type="region of interest" description="Disordered" evidence="2">
    <location>
        <begin position="1195"/>
        <end position="1223"/>
    </location>
</feature>
<feature type="domain" description="Transcription factor IIIC 90kDa subunit N-terminal" evidence="3">
    <location>
        <begin position="26"/>
        <end position="336"/>
    </location>
</feature>
<dbReference type="PANTHER" id="PTHR15496">
    <property type="entry name" value="GENERAL TRANSCRIPTION FACTOR 3C POLYPEPTIDE 4 FAMILY"/>
    <property type="match status" value="1"/>
</dbReference>
<evidence type="ECO:0008006" key="7">
    <source>
        <dbReference type="Google" id="ProtNLM"/>
    </source>
</evidence>
<dbReference type="InterPro" id="IPR024761">
    <property type="entry name" value="TFIIIC_delta_N"/>
</dbReference>
<evidence type="ECO:0000313" key="5">
    <source>
        <dbReference type="EMBL" id="SJL05525.1"/>
    </source>
</evidence>
<feature type="compositionally biased region" description="Polar residues" evidence="2">
    <location>
        <begin position="961"/>
        <end position="970"/>
    </location>
</feature>
<feature type="compositionally biased region" description="Polar residues" evidence="2">
    <location>
        <begin position="1064"/>
        <end position="1079"/>
    </location>
</feature>
<evidence type="ECO:0000259" key="4">
    <source>
        <dbReference type="Pfam" id="PF12660"/>
    </source>
</evidence>
<name>A0A284R9X7_ARMOS</name>
<feature type="region of interest" description="Disordered" evidence="2">
    <location>
        <begin position="1108"/>
        <end position="1127"/>
    </location>
</feature>
<evidence type="ECO:0000259" key="3">
    <source>
        <dbReference type="Pfam" id="PF12657"/>
    </source>
</evidence>
<feature type="region of interest" description="Disordered" evidence="2">
    <location>
        <begin position="1346"/>
        <end position="1393"/>
    </location>
</feature>
<feature type="coiled-coil region" evidence="1">
    <location>
        <begin position="1485"/>
        <end position="1512"/>
    </location>
</feature>
<dbReference type="GO" id="GO:0000127">
    <property type="term" value="C:transcription factor TFIIIC complex"/>
    <property type="evidence" value="ECO:0007669"/>
    <property type="project" value="InterPro"/>
</dbReference>
<feature type="domain" description="Transcription factor IIIC putative zinc-finger" evidence="4">
    <location>
        <begin position="666"/>
        <end position="722"/>
    </location>
</feature>
<organism evidence="5 6">
    <name type="scientific">Armillaria ostoyae</name>
    <name type="common">Armillaria root rot fungus</name>
    <dbReference type="NCBI Taxonomy" id="47428"/>
    <lineage>
        <taxon>Eukaryota</taxon>
        <taxon>Fungi</taxon>
        <taxon>Dikarya</taxon>
        <taxon>Basidiomycota</taxon>
        <taxon>Agaricomycotina</taxon>
        <taxon>Agaricomycetes</taxon>
        <taxon>Agaricomycetidae</taxon>
        <taxon>Agaricales</taxon>
        <taxon>Marasmiineae</taxon>
        <taxon>Physalacriaceae</taxon>
        <taxon>Armillaria</taxon>
    </lineage>
</organism>
<feature type="compositionally biased region" description="Low complexity" evidence="2">
    <location>
        <begin position="830"/>
        <end position="843"/>
    </location>
</feature>
<dbReference type="InterPro" id="IPR044230">
    <property type="entry name" value="GTF3C4"/>
</dbReference>
<feature type="region of interest" description="Disordered" evidence="2">
    <location>
        <begin position="1515"/>
        <end position="1563"/>
    </location>
</feature>
<evidence type="ECO:0000256" key="1">
    <source>
        <dbReference type="SAM" id="Coils"/>
    </source>
</evidence>
<keyword evidence="1" id="KW-0175">Coiled coil</keyword>
<sequence length="1563" mass="170083">MSHYAVHTALNLPTATSHPSANCVQWSSDGQVVITTKSAVYIMTPDHGINFDTTSVLRSVGEAGGIPHVGWFRTLIQLNKNATLRWPDYSQEWAANSLGSIDVSMLAVTISPTCMTVDAGCVIATLSSNMDLSLWVSSKNTLKGEWTRTHDVTTFLMKQYASDDETDVSNVLKAQIISMSWSPQPNFGVSPAPMINGSLLVGGSRGGSLVFIRYNEGYDVEHTHTISVTEGWITNVAFSSWTLVGPARCEAHVAYAVADGTISLVRVIGELQVSSDDFGENYDIKFSFFKEESDIGERDGRGVTALRWIEFPGKMDALVHCKPGTVSLSTCPTSTPFSWHGTRTLKLKYCKLSVGSSPFLPVSGIQYVIGHDAVALTLFDGSMHIIHNVTNDPSWNGSPITTQALSDAVRAIFVRSESETIQDMDDNHISGMAPYDSMGSLVWIHEASRTADFSYKHDARHQSMFMVAQIWDQSGHSNILRALENTLNSAKAYTSPLNSLRPIFFHIRSKDEVSALYTEIAKILSVELPDYSTGISVFPWNGPLLPETRRAFRGSLTKHLFGWDTLIALRMRLSVSDYLWKLSGDAAKQEELGYTAQALLNTISHRVLRTMIRHLAAVMHCLTEHDVPFVLRMVVQSLLPGCPPDLLSEGQEISEKVKALLPDQASNGFVERCPACQAEVPLEDITMARCPSGHTWSRCSITTFILSTPYLRTCIGCTRKAFLPPSSSSVPATGDWLPTAARGWVAEELLEATCTWSWLSVSLPPATMLRSMNSPPDPHDDHLRHLLDQRATRADLHSRVPSLSEFSDTPSIYSHPFFSPQPADREVDTSSLASQSLSRSSPRPGRERNRLNELAVSMLDLDEDPRSSFASSSVYNDEEQNDYDENDEDDEPMPRMSLLGPKMRFHSKAPWELDEGIVMEDETESDRSRDHPKNSFSPVQSLQTKKTSFESRRSQGKGSFESVSSQTSYSRGPLHALTHSSASSASLASPQSGPRTPFSISRVRSHSPSLAQSPLLLPTSSRSPPESYISSIHDVGPLDTNASVRSNSSRPSYSSTEEDPHPYSNPNHARSSSEQSYDTSDILPHLAFPAVPRNDSYATVTEAQYGKVFSRPETPQSETPVLPAPHSPRSIIHRKEISSPISVHSTTIRPADISLPSDPSNLPGWTDRGAPPAFGLISLEEARAQRSRTATVQAAASTPSSTDPAFHFPTNESVNGHSPSNGVASRARARSISAGARAKQAFSNIVSGTPVKVERRDSEPAVVLHSTNSAGSSPGGRGLKHKKSGFMRLFNGGKDDKSPPPPVPSLSDGYAAFNAQQSTQKSVKAPIHRIPVPALSPSLTGDDFTNYPFSTKRTHPPLSIKTSSPAAIGRPTPSSAAGPSFPARLGVPNQSIPQSAPANVTEFPALKLRPISTMFSAQFGDHLIPNNSLTSPDVDTPSSASPSTAVSPTTPVSFSRLSDKPVVVNEGDDQSTVIRALQDQIVSAKKAWQRHIWELEGQIRDLKEEVELLRASDSEGYCSSCGRGSRQHANESDPTDGESKSISVVNRPRARTGAGTSRFGSAV</sequence>
<gene>
    <name evidence="5" type="ORF">ARMOST_08893</name>
</gene>
<accession>A0A284R9X7</accession>
<feature type="compositionally biased region" description="Low complexity" evidence="2">
    <location>
        <begin position="1006"/>
        <end position="1032"/>
    </location>
</feature>
<evidence type="ECO:0000313" key="6">
    <source>
        <dbReference type="Proteomes" id="UP000219338"/>
    </source>
</evidence>
<keyword evidence="6" id="KW-1185">Reference proteome</keyword>
<feature type="compositionally biased region" description="Polar residues" evidence="2">
    <location>
        <begin position="1210"/>
        <end position="1223"/>
    </location>
</feature>
<reference evidence="6" key="1">
    <citation type="journal article" date="2017" name="Nat. Ecol. Evol.">
        <title>Genome expansion and lineage-specific genetic innovations in the forest pathogenic fungi Armillaria.</title>
        <authorList>
            <person name="Sipos G."/>
            <person name="Prasanna A.N."/>
            <person name="Walter M.C."/>
            <person name="O'Connor E."/>
            <person name="Balint B."/>
            <person name="Krizsan K."/>
            <person name="Kiss B."/>
            <person name="Hess J."/>
            <person name="Varga T."/>
            <person name="Slot J."/>
            <person name="Riley R."/>
            <person name="Boka B."/>
            <person name="Rigling D."/>
            <person name="Barry K."/>
            <person name="Lee J."/>
            <person name="Mihaltcheva S."/>
            <person name="LaButti K."/>
            <person name="Lipzen A."/>
            <person name="Waldron R."/>
            <person name="Moloney N.M."/>
            <person name="Sperisen C."/>
            <person name="Kredics L."/>
            <person name="Vagvoelgyi C."/>
            <person name="Patrignani A."/>
            <person name="Fitzpatrick D."/>
            <person name="Nagy I."/>
            <person name="Doyle S."/>
            <person name="Anderson J.B."/>
            <person name="Grigoriev I.V."/>
            <person name="Gueldener U."/>
            <person name="Muensterkoetter M."/>
            <person name="Nagy L.G."/>
        </authorList>
    </citation>
    <scope>NUCLEOTIDE SEQUENCE [LARGE SCALE GENOMIC DNA]</scope>
    <source>
        <strain evidence="6">C18/9</strain>
    </source>
</reference>
<dbReference type="PANTHER" id="PTHR15496:SF2">
    <property type="entry name" value="GENERAL TRANSCRIPTION FACTOR 3C POLYPEPTIDE 4"/>
    <property type="match status" value="1"/>
</dbReference>
<feature type="compositionally biased region" description="Polar residues" evidence="2">
    <location>
        <begin position="934"/>
        <end position="946"/>
    </location>
</feature>
<feature type="compositionally biased region" description="Low complexity" evidence="2">
    <location>
        <begin position="1430"/>
        <end position="1453"/>
    </location>
</feature>
<feature type="region of interest" description="Disordered" evidence="2">
    <location>
        <begin position="814"/>
        <end position="898"/>
    </location>
</feature>
<feature type="compositionally biased region" description="Acidic residues" evidence="2">
    <location>
        <begin position="876"/>
        <end position="891"/>
    </location>
</feature>